<dbReference type="Proteomes" id="UP000789759">
    <property type="component" value="Unassembled WGS sequence"/>
</dbReference>
<protein>
    <submittedName>
        <fullName evidence="2">17669_t:CDS:1</fullName>
    </submittedName>
</protein>
<dbReference type="Gene3D" id="3.10.50.10">
    <property type="match status" value="1"/>
</dbReference>
<dbReference type="AlphaFoldDB" id="A0A9N9K191"/>
<evidence type="ECO:0000313" key="2">
    <source>
        <dbReference type="EMBL" id="CAG8806762.1"/>
    </source>
</evidence>
<sequence length="238" mass="26661">IVEIVSDNDNSIKSDIESKKLQPVNDSNFQFSFSDEKISDQCGYSSYAYWSWENLNTNLLPPCYTSINKSSQWNYGFINDFKQPYLYRQDSSSKYYVAFYEDYQSLNAKLNYIKDNNLAGIAIADITKDSSLINFISGNNPVGNKTSGTHSPSSTPSSSNVGAITGGVIGSLIFVSVLVAAGFILYRRRHEGKMSNPFIETNNQACLDTNPQVYSDINRQVRPDTNNRIFSDTNHKVS</sequence>
<dbReference type="OrthoDB" id="2434738at2759"/>
<evidence type="ECO:0000313" key="3">
    <source>
        <dbReference type="Proteomes" id="UP000789759"/>
    </source>
</evidence>
<dbReference type="SUPFAM" id="SSF51445">
    <property type="entry name" value="(Trans)glycosidases"/>
    <property type="match status" value="1"/>
</dbReference>
<name>A0A9N9K191_9GLOM</name>
<comment type="caution">
    <text evidence="2">The sequence shown here is derived from an EMBL/GenBank/DDBJ whole genome shotgun (WGS) entry which is preliminary data.</text>
</comment>
<keyword evidence="1" id="KW-0472">Membrane</keyword>
<keyword evidence="1" id="KW-0812">Transmembrane</keyword>
<keyword evidence="1" id="KW-1133">Transmembrane helix</keyword>
<dbReference type="Gene3D" id="3.20.20.80">
    <property type="entry name" value="Glycosidases"/>
    <property type="match status" value="1"/>
</dbReference>
<keyword evidence="3" id="KW-1185">Reference proteome</keyword>
<accession>A0A9N9K191</accession>
<reference evidence="2" key="1">
    <citation type="submission" date="2021-06" db="EMBL/GenBank/DDBJ databases">
        <authorList>
            <person name="Kallberg Y."/>
            <person name="Tangrot J."/>
            <person name="Rosling A."/>
        </authorList>
    </citation>
    <scope>NUCLEOTIDE SEQUENCE</scope>
    <source>
        <strain evidence="2">FL966</strain>
    </source>
</reference>
<dbReference type="EMBL" id="CAJVQA010035153">
    <property type="protein sequence ID" value="CAG8806762.1"/>
    <property type="molecule type" value="Genomic_DNA"/>
</dbReference>
<proteinExistence type="predicted"/>
<evidence type="ECO:0000256" key="1">
    <source>
        <dbReference type="SAM" id="Phobius"/>
    </source>
</evidence>
<dbReference type="InterPro" id="IPR017853">
    <property type="entry name" value="GH"/>
</dbReference>
<organism evidence="2 3">
    <name type="scientific">Cetraspora pellucida</name>
    <dbReference type="NCBI Taxonomy" id="1433469"/>
    <lineage>
        <taxon>Eukaryota</taxon>
        <taxon>Fungi</taxon>
        <taxon>Fungi incertae sedis</taxon>
        <taxon>Mucoromycota</taxon>
        <taxon>Glomeromycotina</taxon>
        <taxon>Glomeromycetes</taxon>
        <taxon>Diversisporales</taxon>
        <taxon>Gigasporaceae</taxon>
        <taxon>Cetraspora</taxon>
    </lineage>
</organism>
<dbReference type="Gene3D" id="1.20.5.510">
    <property type="entry name" value="Single helix bin"/>
    <property type="match status" value="1"/>
</dbReference>
<feature type="transmembrane region" description="Helical" evidence="1">
    <location>
        <begin position="161"/>
        <end position="186"/>
    </location>
</feature>
<feature type="non-terminal residue" evidence="2">
    <location>
        <position position="1"/>
    </location>
</feature>
<gene>
    <name evidence="2" type="ORF">CPELLU_LOCUS18230</name>
</gene>
<dbReference type="CDD" id="cd12087">
    <property type="entry name" value="TM_EGFR-like"/>
    <property type="match status" value="1"/>
</dbReference>
<dbReference type="InterPro" id="IPR029070">
    <property type="entry name" value="Chitinase_insertion_sf"/>
</dbReference>